<dbReference type="InterPro" id="IPR017853">
    <property type="entry name" value="GH"/>
</dbReference>
<evidence type="ECO:0000256" key="5">
    <source>
        <dbReference type="RuleBase" id="RU361168"/>
    </source>
</evidence>
<keyword evidence="4 5" id="KW-0326">Glycosidase</keyword>
<evidence type="ECO:0000256" key="1">
    <source>
        <dbReference type="ARBA" id="ARBA00009743"/>
    </source>
</evidence>
<sequence length="378" mass="42267">MIPNTPPMGWNSWNTFAHKIDEKLILESADRMVESGMRDAGYRYLVIDDCWAKRERDENGRLVPDPEKFPHGMRYVADYVHEKGLLFGMYSCAGMMTCAGYPGSFGYEFVDAATFAEWGVDFLKYDYCYKPAQADGAMLYRRMGTALRNCGRDILFSACSWGADDTAQWIHTTGAGMWRSTLDIVDAWKSVHDLHAQQTKLMPYGVKGCFNDMDMLVVGLNGVGHVGLTGMSFEEYKTHFSLWAMLSSPLMAGCDLRTMTDETKQILLNKDMIAISQDPLCAQPYVAGGHPWPDANEDYIWVRSLQNGDLAIGFFNMGETDTNMTVSLYDLGFDSGCGKTLSLFDVWSKETSRPVNGSITHAVKAHECVVYRASVVDA</sequence>
<keyword evidence="3 5" id="KW-0378">Hydrolase</keyword>
<comment type="catalytic activity">
    <reaction evidence="5">
        <text>Hydrolysis of terminal, non-reducing alpha-D-galactose residues in alpha-D-galactosides, including galactose oligosaccharides, galactomannans and galactolipids.</text>
        <dbReference type="EC" id="3.2.1.22"/>
    </reaction>
</comment>
<dbReference type="GO" id="GO:0005975">
    <property type="term" value="P:carbohydrate metabolic process"/>
    <property type="evidence" value="ECO:0007669"/>
    <property type="project" value="InterPro"/>
</dbReference>
<evidence type="ECO:0000313" key="7">
    <source>
        <dbReference type="EMBL" id="MBM6921764.1"/>
    </source>
</evidence>
<dbReference type="SUPFAM" id="SSF51011">
    <property type="entry name" value="Glycosyl hydrolase domain"/>
    <property type="match status" value="1"/>
</dbReference>
<evidence type="ECO:0000256" key="4">
    <source>
        <dbReference type="ARBA" id="ARBA00023295"/>
    </source>
</evidence>
<feature type="domain" description="Alpha galactosidase C-terminal" evidence="6">
    <location>
        <begin position="300"/>
        <end position="372"/>
    </location>
</feature>
<dbReference type="Proteomes" id="UP000774750">
    <property type="component" value="Unassembled WGS sequence"/>
</dbReference>
<organism evidence="7 8">
    <name type="scientific">Merdimmobilis hominis</name>
    <dbReference type="NCBI Taxonomy" id="2897707"/>
    <lineage>
        <taxon>Bacteria</taxon>
        <taxon>Bacillati</taxon>
        <taxon>Bacillota</taxon>
        <taxon>Clostridia</taxon>
        <taxon>Eubacteriales</taxon>
        <taxon>Oscillospiraceae</taxon>
        <taxon>Merdimmobilis</taxon>
    </lineage>
</organism>
<comment type="caution">
    <text evidence="7">The sequence shown here is derived from an EMBL/GenBank/DDBJ whole genome shotgun (WGS) entry which is preliminary data.</text>
</comment>
<dbReference type="FunFam" id="3.20.20.70:FF:000197">
    <property type="entry name" value="Alpha-galactosidase"/>
    <property type="match status" value="1"/>
</dbReference>
<protein>
    <recommendedName>
        <fullName evidence="5">Alpha-galactosidase</fullName>
        <ecNumber evidence="5">3.2.1.22</ecNumber>
    </recommendedName>
    <alternativeName>
        <fullName evidence="5">Melibiase</fullName>
    </alternativeName>
</protein>
<dbReference type="Gene3D" id="3.20.20.70">
    <property type="entry name" value="Aldolase class I"/>
    <property type="match status" value="1"/>
</dbReference>
<dbReference type="PANTHER" id="PTHR11452:SF75">
    <property type="entry name" value="ALPHA-GALACTOSIDASE MEL1"/>
    <property type="match status" value="1"/>
</dbReference>
<comment type="similarity">
    <text evidence="1 5">Belongs to the glycosyl hydrolase 27 family.</text>
</comment>
<accession>A0A938X941</accession>
<dbReference type="GO" id="GO:0004557">
    <property type="term" value="F:alpha-galactosidase activity"/>
    <property type="evidence" value="ECO:0007669"/>
    <property type="project" value="UniProtKB-EC"/>
</dbReference>
<keyword evidence="8" id="KW-1185">Reference proteome</keyword>
<gene>
    <name evidence="7" type="ORF">H6A12_11445</name>
</gene>
<keyword evidence="5" id="KW-1015">Disulfide bond</keyword>
<dbReference type="InterPro" id="IPR002241">
    <property type="entry name" value="Glyco_hydro_27"/>
</dbReference>
<dbReference type="EMBL" id="JACJKY010000025">
    <property type="protein sequence ID" value="MBM6921764.1"/>
    <property type="molecule type" value="Genomic_DNA"/>
</dbReference>
<dbReference type="InterPro" id="IPR041233">
    <property type="entry name" value="Melibiase_C"/>
</dbReference>
<dbReference type="Pfam" id="PF17801">
    <property type="entry name" value="Melibiase_C"/>
    <property type="match status" value="1"/>
</dbReference>
<dbReference type="InterPro" id="IPR013780">
    <property type="entry name" value="Glyco_hydro_b"/>
</dbReference>
<proteinExistence type="inferred from homology"/>
<dbReference type="PANTHER" id="PTHR11452">
    <property type="entry name" value="ALPHA-GALACTOSIDASE/ALPHA-N-ACETYLGALACTOSAMINIDASE"/>
    <property type="match status" value="1"/>
</dbReference>
<name>A0A938X941_9FIRM</name>
<dbReference type="PROSITE" id="PS00512">
    <property type="entry name" value="ALPHA_GALACTOSIDASE"/>
    <property type="match status" value="1"/>
</dbReference>
<keyword evidence="2" id="KW-0732">Signal</keyword>
<evidence type="ECO:0000259" key="6">
    <source>
        <dbReference type="Pfam" id="PF17801"/>
    </source>
</evidence>
<dbReference type="PRINTS" id="PR00740">
    <property type="entry name" value="GLHYDRLASE27"/>
</dbReference>
<evidence type="ECO:0000256" key="3">
    <source>
        <dbReference type="ARBA" id="ARBA00022801"/>
    </source>
</evidence>
<dbReference type="InterPro" id="IPR013785">
    <property type="entry name" value="Aldolase_TIM"/>
</dbReference>
<dbReference type="AlphaFoldDB" id="A0A938X941"/>
<evidence type="ECO:0000313" key="8">
    <source>
        <dbReference type="Proteomes" id="UP000774750"/>
    </source>
</evidence>
<evidence type="ECO:0000256" key="2">
    <source>
        <dbReference type="ARBA" id="ARBA00022729"/>
    </source>
</evidence>
<dbReference type="SUPFAM" id="SSF51445">
    <property type="entry name" value="(Trans)glycosidases"/>
    <property type="match status" value="1"/>
</dbReference>
<dbReference type="Gene3D" id="2.60.40.1180">
    <property type="entry name" value="Golgi alpha-mannosidase II"/>
    <property type="match status" value="1"/>
</dbReference>
<dbReference type="InterPro" id="IPR000111">
    <property type="entry name" value="Glyco_hydro_27/36_CS"/>
</dbReference>
<dbReference type="CDD" id="cd14792">
    <property type="entry name" value="GH27"/>
    <property type="match status" value="1"/>
</dbReference>
<dbReference type="RefSeq" id="WP_204447996.1">
    <property type="nucleotide sequence ID" value="NZ_JACJKY010000025.1"/>
</dbReference>
<reference evidence="7" key="1">
    <citation type="submission" date="2020-08" db="EMBL/GenBank/DDBJ databases">
        <authorList>
            <person name="Cejkova D."/>
            <person name="Kubasova T."/>
            <person name="Jahodarova E."/>
            <person name="Rychlik I."/>
        </authorList>
    </citation>
    <scope>NUCLEOTIDE SEQUENCE</scope>
    <source>
        <strain evidence="7">An559</strain>
    </source>
</reference>
<dbReference type="Pfam" id="PF16499">
    <property type="entry name" value="Melibiase_2"/>
    <property type="match status" value="1"/>
</dbReference>
<reference evidence="7" key="2">
    <citation type="journal article" date="2021" name="Sci. Rep.">
        <title>The distribution of antibiotic resistance genes in chicken gut microbiota commensals.</title>
        <authorList>
            <person name="Juricova H."/>
            <person name="Matiasovicova J."/>
            <person name="Kubasova T."/>
            <person name="Cejkova D."/>
            <person name="Rychlik I."/>
        </authorList>
    </citation>
    <scope>NUCLEOTIDE SEQUENCE</scope>
    <source>
        <strain evidence="7">An559</strain>
    </source>
</reference>
<dbReference type="EC" id="3.2.1.22" evidence="5"/>